<dbReference type="Gene3D" id="2.60.120.330">
    <property type="entry name" value="B-lactam Antibiotic, Isopenicillin N Synthase, Chain"/>
    <property type="match status" value="1"/>
</dbReference>
<evidence type="ECO:0000313" key="13">
    <source>
        <dbReference type="EMBL" id="WVX66540.1"/>
    </source>
</evidence>
<evidence type="ECO:0000256" key="2">
    <source>
        <dbReference type="ARBA" id="ARBA00004767"/>
    </source>
</evidence>
<evidence type="ECO:0000256" key="7">
    <source>
        <dbReference type="ARBA" id="ARBA00031011"/>
    </source>
</evidence>
<comment type="catalytic activity">
    <reaction evidence="9">
        <text>2-oxoglutarate + O2 + 2 H(+) = ethene + 3 CO2 + H2O</text>
        <dbReference type="Rhea" id="RHEA:31523"/>
        <dbReference type="ChEBI" id="CHEBI:15377"/>
        <dbReference type="ChEBI" id="CHEBI:15378"/>
        <dbReference type="ChEBI" id="CHEBI:15379"/>
        <dbReference type="ChEBI" id="CHEBI:16526"/>
        <dbReference type="ChEBI" id="CHEBI:16810"/>
        <dbReference type="ChEBI" id="CHEBI:18153"/>
        <dbReference type="EC" id="1.13.12.19"/>
    </reaction>
</comment>
<evidence type="ECO:0000259" key="12">
    <source>
        <dbReference type="PROSITE" id="PS51471"/>
    </source>
</evidence>
<dbReference type="EC" id="1.14.20.7" evidence="3"/>
<evidence type="ECO:0000256" key="4">
    <source>
        <dbReference type="ARBA" id="ARBA00012531"/>
    </source>
</evidence>
<evidence type="ECO:0000256" key="8">
    <source>
        <dbReference type="ARBA" id="ARBA00031282"/>
    </source>
</evidence>
<proteinExistence type="inferred from homology"/>
<evidence type="ECO:0000256" key="1">
    <source>
        <dbReference type="ARBA" id="ARBA00001954"/>
    </source>
</evidence>
<dbReference type="Pfam" id="PF03171">
    <property type="entry name" value="2OG-FeII_Oxy"/>
    <property type="match status" value="1"/>
</dbReference>
<evidence type="ECO:0000256" key="5">
    <source>
        <dbReference type="ARBA" id="ARBA00019045"/>
    </source>
</evidence>
<accession>A0ABZ2C529</accession>
<reference evidence="13 14" key="1">
    <citation type="journal article" date="2024" name="Environ. Microbiol.">
        <title>Novel evolutionary insights on the interactions of the Holosporales (Alphaproteobacteria) with eukaryotic hosts from comparative genomics.</title>
        <authorList>
            <person name="Giovannini M."/>
            <person name="Petroni G."/>
            <person name="Castelli M."/>
        </authorList>
    </citation>
    <scope>NUCLEOTIDE SEQUENCE [LARGE SCALE GENOMIC DNA]</scope>
    <source>
        <strain evidence="13 14">US_Bl 15I1</strain>
    </source>
</reference>
<comment type="similarity">
    <text evidence="11">Belongs to the iron/ascorbate-dependent oxidoreductase family.</text>
</comment>
<comment type="pathway">
    <text evidence="2">Alkene biosynthesis; ethylene biosynthesis via 2-oxoglutarate.</text>
</comment>
<dbReference type="SUPFAM" id="SSF51197">
    <property type="entry name" value="Clavaminate synthase-like"/>
    <property type="match status" value="1"/>
</dbReference>
<dbReference type="InterPro" id="IPR050231">
    <property type="entry name" value="Iron_ascorbate_oxido_reductase"/>
</dbReference>
<name>A0ABZ2C529_9PROT</name>
<keyword evidence="11" id="KW-0408">Iron</keyword>
<dbReference type="PROSITE" id="PS51471">
    <property type="entry name" value="FE2OG_OXY"/>
    <property type="match status" value="1"/>
</dbReference>
<evidence type="ECO:0000256" key="10">
    <source>
        <dbReference type="ARBA" id="ARBA00049359"/>
    </source>
</evidence>
<keyword evidence="11" id="KW-0560">Oxidoreductase</keyword>
<dbReference type="InterPro" id="IPR044861">
    <property type="entry name" value="IPNS-like_FE2OG_OXY"/>
</dbReference>
<dbReference type="EMBL" id="CP133270">
    <property type="protein sequence ID" value="WVX66540.1"/>
    <property type="molecule type" value="Genomic_DNA"/>
</dbReference>
<gene>
    <name evidence="13" type="ORF">Bealeia1_00719</name>
</gene>
<dbReference type="RefSeq" id="WP_331255396.1">
    <property type="nucleotide sequence ID" value="NZ_CP133270.1"/>
</dbReference>
<dbReference type="InterPro" id="IPR026992">
    <property type="entry name" value="DIOX_N"/>
</dbReference>
<evidence type="ECO:0000256" key="9">
    <source>
        <dbReference type="ARBA" id="ARBA00047725"/>
    </source>
</evidence>
<organism evidence="13 14">
    <name type="scientific">Candidatus Bealeia paramacronuclearis</name>
    <dbReference type="NCBI Taxonomy" id="1921001"/>
    <lineage>
        <taxon>Bacteria</taxon>
        <taxon>Pseudomonadati</taxon>
        <taxon>Pseudomonadota</taxon>
        <taxon>Alphaproteobacteria</taxon>
        <taxon>Holosporales</taxon>
        <taxon>Holosporaceae</taxon>
        <taxon>Candidatus Bealeia</taxon>
    </lineage>
</organism>
<dbReference type="Proteomes" id="UP001330434">
    <property type="component" value="Chromosome"/>
</dbReference>
<feature type="domain" description="Fe2OG dioxygenase" evidence="12">
    <location>
        <begin position="149"/>
        <end position="255"/>
    </location>
</feature>
<evidence type="ECO:0000256" key="3">
    <source>
        <dbReference type="ARBA" id="ARBA00012293"/>
    </source>
</evidence>
<dbReference type="InterPro" id="IPR005123">
    <property type="entry name" value="Oxoglu/Fe-dep_dioxygenase_dom"/>
</dbReference>
<dbReference type="EC" id="1.13.12.19" evidence="4"/>
<comment type="catalytic activity">
    <reaction evidence="10">
        <text>L-arginine + 2-oxoglutarate + O2 = guanidine + L-glutamate 5-semialdehyde + succinate + CO2</text>
        <dbReference type="Rhea" id="RHEA:31535"/>
        <dbReference type="ChEBI" id="CHEBI:15379"/>
        <dbReference type="ChEBI" id="CHEBI:16526"/>
        <dbReference type="ChEBI" id="CHEBI:16810"/>
        <dbReference type="ChEBI" id="CHEBI:30031"/>
        <dbReference type="ChEBI" id="CHEBI:30087"/>
        <dbReference type="ChEBI" id="CHEBI:32682"/>
        <dbReference type="ChEBI" id="CHEBI:58066"/>
        <dbReference type="EC" id="1.14.20.7"/>
    </reaction>
</comment>
<protein>
    <recommendedName>
        <fullName evidence="5">2-oxoglutarate-dependent ethylene/succinate-forming enzyme</fullName>
        <ecNumber evidence="4">1.13.12.19</ecNumber>
        <ecNumber evidence="3">1.14.20.7</ecNumber>
    </recommendedName>
    <alternativeName>
        <fullName evidence="7">2-oxoglutarate dioxygenase (ethylene-forming)</fullName>
    </alternativeName>
    <alternativeName>
        <fullName evidence="8">2-oxoglutarate/L-arginine monooxygenase/decarboxylase (succinate-forming)</fullName>
    </alternativeName>
</protein>
<dbReference type="Pfam" id="PF14226">
    <property type="entry name" value="DIOX_N"/>
    <property type="match status" value="1"/>
</dbReference>
<comment type="cofactor">
    <cofactor evidence="1">
        <name>Fe(2+)</name>
        <dbReference type="ChEBI" id="CHEBI:29033"/>
    </cofactor>
</comment>
<sequence length="284" mass="32359">MDILTVDYRSPDAAKLFAKSLHETGFAVMKNHPIPYELVQKAFEIWAGFFASAHKTDFMFDATKAGAQDGYFPFKSENAKGYDKKNLMEFFHYYRWGKLPPEVTKETVELFNQMEKLGTEILGWLEAGLPEGIRSQLSMPLQDMAKGSDISLFRIIHYPPIADDEEPDAMRSAPHEDIDLLTILPAASAPGLQARDLEGNWHSINCDPGQLAFNAGDMLQMCTKGYYPSTTHQVINPEDEDARKPRFSMPFFFHPHDYVRLSEDYTAFDYLEERLNELGLKKAV</sequence>
<dbReference type="InterPro" id="IPR027443">
    <property type="entry name" value="IPNS-like_sf"/>
</dbReference>
<dbReference type="PANTHER" id="PTHR47990">
    <property type="entry name" value="2-OXOGLUTARATE (2OG) AND FE(II)-DEPENDENT OXYGENASE SUPERFAMILY PROTEIN-RELATED"/>
    <property type="match status" value="1"/>
</dbReference>
<evidence type="ECO:0000256" key="11">
    <source>
        <dbReference type="RuleBase" id="RU003682"/>
    </source>
</evidence>
<evidence type="ECO:0000256" key="6">
    <source>
        <dbReference type="ARBA" id="ARBA00022666"/>
    </source>
</evidence>
<evidence type="ECO:0000313" key="14">
    <source>
        <dbReference type="Proteomes" id="UP001330434"/>
    </source>
</evidence>
<keyword evidence="14" id="KW-1185">Reference proteome</keyword>
<keyword evidence="11" id="KW-0479">Metal-binding</keyword>
<keyword evidence="6" id="KW-0266">Ethylene biosynthesis</keyword>